<dbReference type="AlphaFoldDB" id="A0A844H3F2"/>
<dbReference type="PANTHER" id="PTHR24422">
    <property type="entry name" value="CHEMOTAXIS PROTEIN METHYLTRANSFERASE"/>
    <property type="match status" value="1"/>
</dbReference>
<keyword evidence="3" id="KW-1185">Reference proteome</keyword>
<dbReference type="EMBL" id="WMIF01000005">
    <property type="protein sequence ID" value="MTH34000.1"/>
    <property type="molecule type" value="Genomic_DNA"/>
</dbReference>
<dbReference type="OrthoDB" id="9816309at2"/>
<dbReference type="GO" id="GO:0008757">
    <property type="term" value="F:S-adenosylmethionine-dependent methyltransferase activity"/>
    <property type="evidence" value="ECO:0007669"/>
    <property type="project" value="InterPro"/>
</dbReference>
<dbReference type="PRINTS" id="PR00996">
    <property type="entry name" value="CHERMTFRASE"/>
</dbReference>
<evidence type="ECO:0000313" key="3">
    <source>
        <dbReference type="Proteomes" id="UP000442533"/>
    </source>
</evidence>
<dbReference type="InterPro" id="IPR000780">
    <property type="entry name" value="CheR_MeTrfase"/>
</dbReference>
<dbReference type="GO" id="GO:0032259">
    <property type="term" value="P:methylation"/>
    <property type="evidence" value="ECO:0007669"/>
    <property type="project" value="UniProtKB-KW"/>
</dbReference>
<dbReference type="PANTHER" id="PTHR24422:SF8">
    <property type="entry name" value="CHEMOTAXIS PROTEIN"/>
    <property type="match status" value="1"/>
</dbReference>
<dbReference type="SMART" id="SM00138">
    <property type="entry name" value="MeTrc"/>
    <property type="match status" value="1"/>
</dbReference>
<evidence type="ECO:0000313" key="2">
    <source>
        <dbReference type="EMBL" id="MTH34000.1"/>
    </source>
</evidence>
<dbReference type="Proteomes" id="UP000442533">
    <property type="component" value="Unassembled WGS sequence"/>
</dbReference>
<dbReference type="Pfam" id="PF03705">
    <property type="entry name" value="CheR_N"/>
    <property type="match status" value="1"/>
</dbReference>
<keyword evidence="2" id="KW-0808">Transferase</keyword>
<keyword evidence="2" id="KW-0489">Methyltransferase</keyword>
<protein>
    <submittedName>
        <fullName evidence="2">Protein-glutamate O-methyltransferase CheR</fullName>
    </submittedName>
</protein>
<dbReference type="InterPro" id="IPR029063">
    <property type="entry name" value="SAM-dependent_MTases_sf"/>
</dbReference>
<dbReference type="InterPro" id="IPR050903">
    <property type="entry name" value="Bact_Chemotaxis_MeTrfase"/>
</dbReference>
<name>A0A844H3F2_9RHOB</name>
<dbReference type="InterPro" id="IPR022642">
    <property type="entry name" value="CheR_C"/>
</dbReference>
<dbReference type="SUPFAM" id="SSF53335">
    <property type="entry name" value="S-adenosyl-L-methionine-dependent methyltransferases"/>
    <property type="match status" value="1"/>
</dbReference>
<accession>A0A844H3F2</accession>
<proteinExistence type="predicted"/>
<dbReference type="RefSeq" id="WP_155063560.1">
    <property type="nucleotide sequence ID" value="NZ_WMIF01000005.1"/>
</dbReference>
<feature type="domain" description="CheR-type methyltransferase" evidence="1">
    <location>
        <begin position="1"/>
        <end position="243"/>
    </location>
</feature>
<reference evidence="2 3" key="1">
    <citation type="submission" date="2019-11" db="EMBL/GenBank/DDBJ databases">
        <authorList>
            <person name="Dong K."/>
        </authorList>
    </citation>
    <scope>NUCLEOTIDE SEQUENCE [LARGE SCALE GENOMIC DNA]</scope>
    <source>
        <strain evidence="2 3">JCM 17370</strain>
    </source>
</reference>
<sequence>MENEIGEFADWVCWRFGHDFRQYRPATLASRLRQLCARLQLEGAAALRDWLTQHPERIDEVVDRICVPVSEIFREPRALDELRRLVFPQLRSFPTITVWHAGCAAGQEAYSMAILLHEAGLLPRSRIFASDISAGALARAGQGLIAGSDLAAAQPRYAAAGGEGALARHFLPAGDQMRLAPGLMSHISFVRHNLATDAVFCEANLILCCNVLIYFQRALQARAMQLFADSLVRGGRLCLGRHEMALAAAHRYELMPGSAWILCPQPKAWPVPCPDGLGPVPDERMQ</sequence>
<dbReference type="PROSITE" id="PS50123">
    <property type="entry name" value="CHER"/>
    <property type="match status" value="1"/>
</dbReference>
<dbReference type="Gene3D" id="3.40.50.150">
    <property type="entry name" value="Vaccinia Virus protein VP39"/>
    <property type="match status" value="1"/>
</dbReference>
<organism evidence="2 3">
    <name type="scientific">Paracoccus limosus</name>
    <dbReference type="NCBI Taxonomy" id="913252"/>
    <lineage>
        <taxon>Bacteria</taxon>
        <taxon>Pseudomonadati</taxon>
        <taxon>Pseudomonadota</taxon>
        <taxon>Alphaproteobacteria</taxon>
        <taxon>Rhodobacterales</taxon>
        <taxon>Paracoccaceae</taxon>
        <taxon>Paracoccus</taxon>
    </lineage>
</organism>
<dbReference type="InterPro" id="IPR022641">
    <property type="entry name" value="CheR_N"/>
</dbReference>
<gene>
    <name evidence="2" type="ORF">GL279_05235</name>
</gene>
<dbReference type="SUPFAM" id="SSF47757">
    <property type="entry name" value="Chemotaxis receptor methyltransferase CheR, N-terminal domain"/>
    <property type="match status" value="1"/>
</dbReference>
<comment type="caution">
    <text evidence="2">The sequence shown here is derived from an EMBL/GenBank/DDBJ whole genome shotgun (WGS) entry which is preliminary data.</text>
</comment>
<evidence type="ECO:0000259" key="1">
    <source>
        <dbReference type="PROSITE" id="PS50123"/>
    </source>
</evidence>
<dbReference type="Pfam" id="PF01739">
    <property type="entry name" value="CheR"/>
    <property type="match status" value="1"/>
</dbReference>